<dbReference type="PANTHER" id="PTHR24096:SF422">
    <property type="entry name" value="BCDNA.GH02901"/>
    <property type="match status" value="1"/>
</dbReference>
<sequence length="599" mass="65949">MAGVLNRRLILVTTDICKNQARRQLHSQNVVKKPNREVFRLSKDLKLCQAWMRYASTSSDNIVKSPVPDITILEDTIPDYVWKNVNKWSNHKALTCGVTGRSYTYSQARDLSRRFAKALLKSGLKPGDVLAIMLPNIPEYPLILLGALEAGILVSTVNPIYTKHEILHQLKTSGTKCMVTLPSLLPTVKEVAARLGSAMPIITVSCDEGRGGGGGSWDFGDMVKTDLDVDVKKASGADDVACLPFSSGTTGLSKGVALTHRNIVTNIEQILAEPVNHLMDTTSEHQDVLPTVLPFFHIYALTTSMFRGLARGLHVVTVPKFDPQVYLKILTDQKPQTCVCYCAPPLILFFGSHPIVTTEILKAVRVTVNGAGPVGIGDIERLLNKVPNRKEFIFINAYGLTETSPVVFAPIFREEFELISVGVPMPNTRIRVVDTSGKNLGPREHGEILVNGPQVMKGYHKNEEATANAFDGEWFKTGDVGYYDEKKNFYIVERLKELIKVKGFQVPPAELEAVLRSHPNVLDAGVIGVPDERTGEKPVAFLVPKPGAQIEIDQVKEFVAEQVAPYKQLGGVIVTDAIPKNPSGKILRRLLKEQYSKGQ</sequence>
<dbReference type="SUPFAM" id="SSF56801">
    <property type="entry name" value="Acetyl-CoA synthetase-like"/>
    <property type="match status" value="1"/>
</dbReference>
<keyword evidence="3" id="KW-0576">Peroxisome</keyword>
<dbReference type="FunFam" id="3.30.300.30:FF:000007">
    <property type="entry name" value="4-coumarate--CoA ligase 2"/>
    <property type="match status" value="1"/>
</dbReference>
<name>A0A9P0F5E6_BEMTA</name>
<dbReference type="InterPro" id="IPR000873">
    <property type="entry name" value="AMP-dep_synth/lig_dom"/>
</dbReference>
<dbReference type="GO" id="GO:0004467">
    <property type="term" value="F:long-chain fatty acid-CoA ligase activity"/>
    <property type="evidence" value="ECO:0007669"/>
    <property type="project" value="TreeGrafter"/>
</dbReference>
<dbReference type="CDD" id="cd05911">
    <property type="entry name" value="Firefly_Luc_like"/>
    <property type="match status" value="1"/>
</dbReference>
<dbReference type="PANTHER" id="PTHR24096">
    <property type="entry name" value="LONG-CHAIN-FATTY-ACID--COA LIGASE"/>
    <property type="match status" value="1"/>
</dbReference>
<dbReference type="PROSITE" id="PS00455">
    <property type="entry name" value="AMP_BINDING"/>
    <property type="match status" value="1"/>
</dbReference>
<dbReference type="GO" id="GO:0046949">
    <property type="term" value="P:fatty-acyl-CoA biosynthetic process"/>
    <property type="evidence" value="ECO:0007669"/>
    <property type="project" value="TreeGrafter"/>
</dbReference>
<reference evidence="6" key="1">
    <citation type="submission" date="2021-12" db="EMBL/GenBank/DDBJ databases">
        <authorList>
            <person name="King R."/>
        </authorList>
    </citation>
    <scope>NUCLEOTIDE SEQUENCE</scope>
</reference>
<feature type="domain" description="AMP-binding enzyme C-terminal" evidence="5">
    <location>
        <begin position="510"/>
        <end position="585"/>
    </location>
</feature>
<dbReference type="AlphaFoldDB" id="A0A9P0F5E6"/>
<evidence type="ECO:0000259" key="5">
    <source>
        <dbReference type="Pfam" id="PF13193"/>
    </source>
</evidence>
<evidence type="ECO:0000256" key="2">
    <source>
        <dbReference type="ARBA" id="ARBA00006432"/>
    </source>
</evidence>
<gene>
    <name evidence="6" type="ORF">BEMITA_LOCUS11385</name>
</gene>
<dbReference type="Gene3D" id="3.30.300.30">
    <property type="match status" value="1"/>
</dbReference>
<dbReference type="InterPro" id="IPR025110">
    <property type="entry name" value="AMP-bd_C"/>
</dbReference>
<feature type="domain" description="AMP-dependent synthetase/ligase" evidence="4">
    <location>
        <begin position="82"/>
        <end position="460"/>
    </location>
</feature>
<protein>
    <recommendedName>
        <fullName evidence="8">4-coumarate--CoA ligase 3</fullName>
    </recommendedName>
</protein>
<evidence type="ECO:0000256" key="1">
    <source>
        <dbReference type="ARBA" id="ARBA00004275"/>
    </source>
</evidence>
<evidence type="ECO:0000313" key="6">
    <source>
        <dbReference type="EMBL" id="CAH0392927.1"/>
    </source>
</evidence>
<keyword evidence="7" id="KW-1185">Reference proteome</keyword>
<dbReference type="Pfam" id="PF00501">
    <property type="entry name" value="AMP-binding"/>
    <property type="match status" value="1"/>
</dbReference>
<dbReference type="GO" id="GO:0005777">
    <property type="term" value="C:peroxisome"/>
    <property type="evidence" value="ECO:0007669"/>
    <property type="project" value="UniProtKB-SubCell"/>
</dbReference>
<dbReference type="InterPro" id="IPR020845">
    <property type="entry name" value="AMP-binding_CS"/>
</dbReference>
<proteinExistence type="inferred from homology"/>
<organism evidence="6 7">
    <name type="scientific">Bemisia tabaci</name>
    <name type="common">Sweetpotato whitefly</name>
    <name type="synonym">Aleurodes tabaci</name>
    <dbReference type="NCBI Taxonomy" id="7038"/>
    <lineage>
        <taxon>Eukaryota</taxon>
        <taxon>Metazoa</taxon>
        <taxon>Ecdysozoa</taxon>
        <taxon>Arthropoda</taxon>
        <taxon>Hexapoda</taxon>
        <taxon>Insecta</taxon>
        <taxon>Pterygota</taxon>
        <taxon>Neoptera</taxon>
        <taxon>Paraneoptera</taxon>
        <taxon>Hemiptera</taxon>
        <taxon>Sternorrhyncha</taxon>
        <taxon>Aleyrodoidea</taxon>
        <taxon>Aleyrodidae</taxon>
        <taxon>Aleyrodinae</taxon>
        <taxon>Bemisia</taxon>
    </lineage>
</organism>
<dbReference type="Pfam" id="PF13193">
    <property type="entry name" value="AMP-binding_C"/>
    <property type="match status" value="1"/>
</dbReference>
<evidence type="ECO:0008006" key="8">
    <source>
        <dbReference type="Google" id="ProtNLM"/>
    </source>
</evidence>
<evidence type="ECO:0000259" key="4">
    <source>
        <dbReference type="Pfam" id="PF00501"/>
    </source>
</evidence>
<accession>A0A9P0F5E6</accession>
<evidence type="ECO:0000313" key="7">
    <source>
        <dbReference type="Proteomes" id="UP001152759"/>
    </source>
</evidence>
<dbReference type="InterPro" id="IPR045851">
    <property type="entry name" value="AMP-bd_C_sf"/>
</dbReference>
<dbReference type="Proteomes" id="UP001152759">
    <property type="component" value="Chromosome 7"/>
</dbReference>
<comment type="subcellular location">
    <subcellularLocation>
        <location evidence="1">Peroxisome</location>
    </subcellularLocation>
</comment>
<dbReference type="Gene3D" id="3.40.50.12780">
    <property type="entry name" value="N-terminal domain of ligase-like"/>
    <property type="match status" value="1"/>
</dbReference>
<dbReference type="EMBL" id="OU963868">
    <property type="protein sequence ID" value="CAH0392927.1"/>
    <property type="molecule type" value="Genomic_DNA"/>
</dbReference>
<dbReference type="InterPro" id="IPR042099">
    <property type="entry name" value="ANL_N_sf"/>
</dbReference>
<evidence type="ECO:0000256" key="3">
    <source>
        <dbReference type="ARBA" id="ARBA00023140"/>
    </source>
</evidence>
<comment type="similarity">
    <text evidence="2">Belongs to the ATP-dependent AMP-binding enzyme family.</text>
</comment>